<name>C5E1K1_ZYGRC</name>
<protein>
    <submittedName>
        <fullName evidence="9">ZYRO0G21626p</fullName>
    </submittedName>
</protein>
<dbReference type="EMBL" id="CU928179">
    <property type="protein sequence ID" value="CAR29985.1"/>
    <property type="molecule type" value="Genomic_DNA"/>
</dbReference>
<keyword evidence="6" id="KW-0539">Nucleus</keyword>
<dbReference type="GO" id="GO:0000981">
    <property type="term" value="F:DNA-binding transcription factor activity, RNA polymerase II-specific"/>
    <property type="evidence" value="ECO:0007669"/>
    <property type="project" value="InterPro"/>
</dbReference>
<keyword evidence="10" id="KW-1185">Reference proteome</keyword>
<dbReference type="PROSITE" id="PS50048">
    <property type="entry name" value="ZN2_CY6_FUNGAL_2"/>
    <property type="match status" value="1"/>
</dbReference>
<evidence type="ECO:0000256" key="1">
    <source>
        <dbReference type="ARBA" id="ARBA00022723"/>
    </source>
</evidence>
<dbReference type="AlphaFoldDB" id="C5E1K1"/>
<accession>C5E1K1</accession>
<dbReference type="CDD" id="cd00067">
    <property type="entry name" value="GAL4"/>
    <property type="match status" value="1"/>
</dbReference>
<sequence>MAINSIKGRTFTGCWACRLKKRRCDERRPQCTLCAKHNDSCCYDVKLVWLDENLHKVVRGKYKTRAQLLGDRYHRRMSKEDLKSLVRGGISPVSEIDEIEASRSSSISSNSSGSSSSSSCGGYSNSGSHNSGDNKNDGGSFTVSVRRLKIYNNAVASVYGRIGNRNYNQRHVNQVLDRMLNHLEAAGPRREAKEGPFTLFGASLNSKKDIHLPSPLEPLPLSPTTKTSEYVSHWIDQELTALLWLQQQDPVLSNYQFRQWYLEHIRQTVSIEFCQSIQESFTPSFLKTYFPQWFPIALTILIASQGYTMELESELEAWVLEQKTLQMFMLPAVSMAAFHSQSYPILCHCNNLLSGCSQWPEAQLLELYVTSKLVDQWEDKIMQQLCGCQDASQSCSQLKFWQAQLEKFRSVPI</sequence>
<dbReference type="PANTHER" id="PTHR31069">
    <property type="entry name" value="OLEATE-ACTIVATED TRANSCRIPTION FACTOR 1-RELATED"/>
    <property type="match status" value="1"/>
</dbReference>
<reference evidence="9 10" key="1">
    <citation type="journal article" date="2009" name="Genome Res.">
        <title>Comparative genomics of protoploid Saccharomycetaceae.</title>
        <authorList>
            <consortium name="The Genolevures Consortium"/>
            <person name="Souciet J.-L."/>
            <person name="Dujon B."/>
            <person name="Gaillardin C."/>
            <person name="Johnston M."/>
            <person name="Baret P.V."/>
            <person name="Cliften P."/>
            <person name="Sherman D.J."/>
            <person name="Weissenbach J."/>
            <person name="Westhof E."/>
            <person name="Wincker P."/>
            <person name="Jubin C."/>
            <person name="Poulain J."/>
            <person name="Barbe V."/>
            <person name="Segurens B."/>
            <person name="Artiguenave F."/>
            <person name="Anthouard V."/>
            <person name="Vacherie B."/>
            <person name="Val M.-E."/>
            <person name="Fulton R.S."/>
            <person name="Minx P."/>
            <person name="Wilson R."/>
            <person name="Durrens P."/>
            <person name="Jean G."/>
            <person name="Marck C."/>
            <person name="Martin T."/>
            <person name="Nikolski M."/>
            <person name="Rolland T."/>
            <person name="Seret M.-L."/>
            <person name="Casaregola S."/>
            <person name="Despons L."/>
            <person name="Fairhead C."/>
            <person name="Fischer G."/>
            <person name="Lafontaine I."/>
            <person name="Leh V."/>
            <person name="Lemaire M."/>
            <person name="de Montigny J."/>
            <person name="Neuveglise C."/>
            <person name="Thierry A."/>
            <person name="Blanc-Lenfle I."/>
            <person name="Bleykasten C."/>
            <person name="Diffels J."/>
            <person name="Fritsch E."/>
            <person name="Frangeul L."/>
            <person name="Goeffon A."/>
            <person name="Jauniaux N."/>
            <person name="Kachouri-Lafond R."/>
            <person name="Payen C."/>
            <person name="Potier S."/>
            <person name="Pribylova L."/>
            <person name="Ozanne C."/>
            <person name="Richard G.-F."/>
            <person name="Sacerdot C."/>
            <person name="Straub M.-L."/>
            <person name="Talla E."/>
        </authorList>
    </citation>
    <scope>NUCLEOTIDE SEQUENCE [LARGE SCALE GENOMIC DNA]</scope>
    <source>
        <strain evidence="9 10">ATCC 2623 / CBS 732 / BCRC 21506 / NBRC 1130 / NCYC 568 / NRRL Y-229</strain>
    </source>
</reference>
<keyword evidence="1" id="KW-0479">Metal-binding</keyword>
<dbReference type="Pfam" id="PF00172">
    <property type="entry name" value="Zn_clus"/>
    <property type="match status" value="1"/>
</dbReference>
<dbReference type="SMART" id="SM00066">
    <property type="entry name" value="GAL4"/>
    <property type="match status" value="1"/>
</dbReference>
<evidence type="ECO:0000313" key="9">
    <source>
        <dbReference type="EMBL" id="CAR29985.1"/>
    </source>
</evidence>
<dbReference type="InterPro" id="IPR036864">
    <property type="entry name" value="Zn2-C6_fun-type_DNA-bd_sf"/>
</dbReference>
<feature type="domain" description="Zn(2)-C6 fungal-type" evidence="8">
    <location>
        <begin position="13"/>
        <end position="43"/>
    </location>
</feature>
<evidence type="ECO:0000313" key="10">
    <source>
        <dbReference type="Proteomes" id="UP000008536"/>
    </source>
</evidence>
<gene>
    <name evidence="9" type="ordered locus">ZYRO0G21626g</name>
</gene>
<evidence type="ECO:0000256" key="4">
    <source>
        <dbReference type="ARBA" id="ARBA00023125"/>
    </source>
</evidence>
<evidence type="ECO:0000256" key="6">
    <source>
        <dbReference type="ARBA" id="ARBA00023242"/>
    </source>
</evidence>
<dbReference type="SUPFAM" id="SSF57701">
    <property type="entry name" value="Zn2/Cys6 DNA-binding domain"/>
    <property type="match status" value="1"/>
</dbReference>
<dbReference type="STRING" id="559307.C5E1K1"/>
<organism evidence="9 10">
    <name type="scientific">Zygosaccharomyces rouxii (strain ATCC 2623 / CBS 732 / NBRC 1130 / NCYC 568 / NRRL Y-229)</name>
    <dbReference type="NCBI Taxonomy" id="559307"/>
    <lineage>
        <taxon>Eukaryota</taxon>
        <taxon>Fungi</taxon>
        <taxon>Dikarya</taxon>
        <taxon>Ascomycota</taxon>
        <taxon>Saccharomycotina</taxon>
        <taxon>Saccharomycetes</taxon>
        <taxon>Saccharomycetales</taxon>
        <taxon>Saccharomycetaceae</taxon>
        <taxon>Zygosaccharomyces</taxon>
    </lineage>
</organism>
<dbReference type="FunCoup" id="C5E1K1">
    <property type="interactions" value="637"/>
</dbReference>
<evidence type="ECO:0000259" key="8">
    <source>
        <dbReference type="PROSITE" id="PS50048"/>
    </source>
</evidence>
<dbReference type="Proteomes" id="UP000008536">
    <property type="component" value="Chromosome G"/>
</dbReference>
<evidence type="ECO:0000256" key="2">
    <source>
        <dbReference type="ARBA" id="ARBA00022833"/>
    </source>
</evidence>
<evidence type="ECO:0000256" key="5">
    <source>
        <dbReference type="ARBA" id="ARBA00023163"/>
    </source>
</evidence>
<keyword evidence="2" id="KW-0862">Zinc</keyword>
<evidence type="ECO:0000256" key="7">
    <source>
        <dbReference type="SAM" id="MobiDB-lite"/>
    </source>
</evidence>
<dbReference type="GO" id="GO:0008270">
    <property type="term" value="F:zinc ion binding"/>
    <property type="evidence" value="ECO:0007669"/>
    <property type="project" value="InterPro"/>
</dbReference>
<keyword evidence="4" id="KW-0238">DNA-binding</keyword>
<dbReference type="InterPro" id="IPR050675">
    <property type="entry name" value="OAF3"/>
</dbReference>
<dbReference type="GO" id="GO:0003677">
    <property type="term" value="F:DNA binding"/>
    <property type="evidence" value="ECO:0007669"/>
    <property type="project" value="UniProtKB-KW"/>
</dbReference>
<dbReference type="InterPro" id="IPR001138">
    <property type="entry name" value="Zn2Cys6_DnaBD"/>
</dbReference>
<feature type="compositionally biased region" description="Low complexity" evidence="7">
    <location>
        <begin position="102"/>
        <end position="138"/>
    </location>
</feature>
<keyword evidence="5" id="KW-0804">Transcription</keyword>
<dbReference type="KEGG" id="zro:ZYRO0G21626g"/>
<dbReference type="PANTHER" id="PTHR31069:SF32">
    <property type="entry name" value="ARGININE METABOLISM REGULATION PROTEIN II"/>
    <property type="match status" value="1"/>
</dbReference>
<proteinExistence type="predicted"/>
<keyword evidence="3" id="KW-0805">Transcription regulation</keyword>
<dbReference type="Gene3D" id="4.10.240.10">
    <property type="entry name" value="Zn(2)-C6 fungal-type DNA-binding domain"/>
    <property type="match status" value="1"/>
</dbReference>
<evidence type="ECO:0000256" key="3">
    <source>
        <dbReference type="ARBA" id="ARBA00023015"/>
    </source>
</evidence>
<dbReference type="PROSITE" id="PS00463">
    <property type="entry name" value="ZN2_CY6_FUNGAL_1"/>
    <property type="match status" value="1"/>
</dbReference>
<dbReference type="HOGENOM" id="CLU_050082_0_0_1"/>
<dbReference type="InParanoid" id="C5E1K1"/>
<feature type="region of interest" description="Disordered" evidence="7">
    <location>
        <begin position="101"/>
        <end position="138"/>
    </location>
</feature>